<sequence length="257" mass="29722">MVLLRENFIQLQIIGLWSPVVWPTDSFKSRAYWFYTAFLITATYWFGITEFVNLFVVVDSIDDFSDNSFMLLTTIVVCFKIDMILSKKSEVVALVRTFETYPHEPINTDEESICEKFNARIRLISSVYGGLGEVSVFTMTISVFFQGIPYGDLPYKAWIPYDYSTPILYWFTFSLQLLVVIFLASVAFGFDTVLIGLFTLICAQFNMLKNRLEKAIDEFKATEILKSQKETSDAAKICENRIKHCIKYHRAIFEYVG</sequence>
<dbReference type="GO" id="GO:0005886">
    <property type="term" value="C:plasma membrane"/>
    <property type="evidence" value="ECO:0007669"/>
    <property type="project" value="UniProtKB-SubCell"/>
</dbReference>
<evidence type="ECO:0000256" key="3">
    <source>
        <dbReference type="ARBA" id="ARBA00022606"/>
    </source>
</evidence>
<evidence type="ECO:0000256" key="8">
    <source>
        <dbReference type="ARBA" id="ARBA00023170"/>
    </source>
</evidence>
<evidence type="ECO:0000256" key="9">
    <source>
        <dbReference type="ARBA" id="ARBA00023224"/>
    </source>
</evidence>
<name>A0A9R1U8Q6_9HYME</name>
<evidence type="ECO:0000256" key="4">
    <source>
        <dbReference type="ARBA" id="ARBA00022692"/>
    </source>
</evidence>
<feature type="transmembrane region" description="Helical" evidence="10">
    <location>
        <begin position="168"/>
        <end position="201"/>
    </location>
</feature>
<dbReference type="InterPro" id="IPR004117">
    <property type="entry name" value="7tm6_olfct_rcpt"/>
</dbReference>
<dbReference type="GO" id="GO:0004984">
    <property type="term" value="F:olfactory receptor activity"/>
    <property type="evidence" value="ECO:0007669"/>
    <property type="project" value="InterPro"/>
</dbReference>
<evidence type="ECO:0000256" key="2">
    <source>
        <dbReference type="ARBA" id="ARBA00022475"/>
    </source>
</evidence>
<dbReference type="GO" id="GO:0005549">
    <property type="term" value="F:odorant binding"/>
    <property type="evidence" value="ECO:0007669"/>
    <property type="project" value="InterPro"/>
</dbReference>
<dbReference type="PANTHER" id="PTHR21137:SF35">
    <property type="entry name" value="ODORANT RECEPTOR 19A-RELATED"/>
    <property type="match status" value="1"/>
</dbReference>
<dbReference type="GO" id="GO:0007165">
    <property type="term" value="P:signal transduction"/>
    <property type="evidence" value="ECO:0007669"/>
    <property type="project" value="UniProtKB-KW"/>
</dbReference>
<evidence type="ECO:0000256" key="5">
    <source>
        <dbReference type="ARBA" id="ARBA00022725"/>
    </source>
</evidence>
<protein>
    <recommendedName>
        <fullName evidence="13">Odorant receptor</fullName>
    </recommendedName>
</protein>
<comment type="subcellular location">
    <subcellularLocation>
        <location evidence="1">Cell membrane</location>
        <topology evidence="1">Multi-pass membrane protein</topology>
    </subcellularLocation>
</comment>
<feature type="transmembrane region" description="Helical" evidence="10">
    <location>
        <begin position="68"/>
        <end position="86"/>
    </location>
</feature>
<keyword evidence="7 10" id="KW-0472">Membrane</keyword>
<evidence type="ECO:0000256" key="7">
    <source>
        <dbReference type="ARBA" id="ARBA00023136"/>
    </source>
</evidence>
<dbReference type="KEGG" id="fas:105271410"/>
<proteinExistence type="predicted"/>
<evidence type="ECO:0000313" key="11">
    <source>
        <dbReference type="Proteomes" id="UP000694866"/>
    </source>
</evidence>
<organism evidence="11 12">
    <name type="scientific">Fopius arisanus</name>
    <dbReference type="NCBI Taxonomy" id="64838"/>
    <lineage>
        <taxon>Eukaryota</taxon>
        <taxon>Metazoa</taxon>
        <taxon>Ecdysozoa</taxon>
        <taxon>Arthropoda</taxon>
        <taxon>Hexapoda</taxon>
        <taxon>Insecta</taxon>
        <taxon>Pterygota</taxon>
        <taxon>Neoptera</taxon>
        <taxon>Endopterygota</taxon>
        <taxon>Hymenoptera</taxon>
        <taxon>Apocrita</taxon>
        <taxon>Ichneumonoidea</taxon>
        <taxon>Braconidae</taxon>
        <taxon>Opiinae</taxon>
        <taxon>Fopius</taxon>
    </lineage>
</organism>
<keyword evidence="2" id="KW-1003">Cell membrane</keyword>
<evidence type="ECO:0000256" key="10">
    <source>
        <dbReference type="SAM" id="Phobius"/>
    </source>
</evidence>
<reference evidence="12" key="1">
    <citation type="submission" date="2025-08" db="UniProtKB">
        <authorList>
            <consortium name="RefSeq"/>
        </authorList>
    </citation>
    <scope>IDENTIFICATION</scope>
    <source>
        <strain evidence="12">USDA-PBARC FA_bdor</strain>
        <tissue evidence="12">Whole organism</tissue>
    </source>
</reference>
<gene>
    <name evidence="12" type="primary">LOC105271410</name>
</gene>
<dbReference type="Pfam" id="PF02949">
    <property type="entry name" value="7tm_6"/>
    <property type="match status" value="1"/>
</dbReference>
<keyword evidence="11" id="KW-1185">Reference proteome</keyword>
<evidence type="ECO:0000256" key="1">
    <source>
        <dbReference type="ARBA" id="ARBA00004651"/>
    </source>
</evidence>
<feature type="transmembrane region" description="Helical" evidence="10">
    <location>
        <begin position="126"/>
        <end position="148"/>
    </location>
</feature>
<dbReference type="OrthoDB" id="6597368at2759"/>
<dbReference type="PANTHER" id="PTHR21137">
    <property type="entry name" value="ODORANT RECEPTOR"/>
    <property type="match status" value="1"/>
</dbReference>
<keyword evidence="6 10" id="KW-1133">Transmembrane helix</keyword>
<evidence type="ECO:0008006" key="13">
    <source>
        <dbReference type="Google" id="ProtNLM"/>
    </source>
</evidence>
<evidence type="ECO:0000313" key="12">
    <source>
        <dbReference type="RefSeq" id="XP_011311251.1"/>
    </source>
</evidence>
<dbReference type="RefSeq" id="XP_011311251.1">
    <property type="nucleotide sequence ID" value="XM_011312949.1"/>
</dbReference>
<accession>A0A9R1U8Q6</accession>
<keyword evidence="8" id="KW-0675">Receptor</keyword>
<dbReference type="AlphaFoldDB" id="A0A9R1U8Q6"/>
<feature type="transmembrane region" description="Helical" evidence="10">
    <location>
        <begin position="32"/>
        <end position="56"/>
    </location>
</feature>
<evidence type="ECO:0000256" key="6">
    <source>
        <dbReference type="ARBA" id="ARBA00022989"/>
    </source>
</evidence>
<keyword evidence="3" id="KW-0716">Sensory transduction</keyword>
<keyword evidence="5" id="KW-0552">Olfaction</keyword>
<keyword evidence="4 10" id="KW-0812">Transmembrane</keyword>
<keyword evidence="9" id="KW-0807">Transducer</keyword>
<dbReference type="GeneID" id="105271410"/>
<dbReference type="Proteomes" id="UP000694866">
    <property type="component" value="Unplaced"/>
</dbReference>